<feature type="domain" description="FAD-binding FR-type" evidence="3">
    <location>
        <begin position="99"/>
        <end position="198"/>
    </location>
</feature>
<comment type="cofactor">
    <cofactor evidence="1">
        <name>[2Fe-2S] cluster</name>
        <dbReference type="ChEBI" id="CHEBI:190135"/>
    </cofactor>
</comment>
<dbReference type="PRINTS" id="PR00410">
    <property type="entry name" value="PHEHYDRXLASE"/>
</dbReference>
<dbReference type="PROSITE" id="PS00197">
    <property type="entry name" value="2FE2S_FER_1"/>
    <property type="match status" value="1"/>
</dbReference>
<dbReference type="PRINTS" id="PR00371">
    <property type="entry name" value="FPNCR"/>
</dbReference>
<dbReference type="PANTHER" id="PTHR47354">
    <property type="entry name" value="NADH OXIDOREDUCTASE HCR"/>
    <property type="match status" value="1"/>
</dbReference>
<dbReference type="PANTHER" id="PTHR47354:SF5">
    <property type="entry name" value="PROTEIN RFBI"/>
    <property type="match status" value="1"/>
</dbReference>
<dbReference type="Gene3D" id="3.40.50.80">
    <property type="entry name" value="Nucleotide-binding domain of ferredoxin-NADP reductase (FNR) module"/>
    <property type="match status" value="1"/>
</dbReference>
<dbReference type="STRING" id="1076937.SAMN04488120_10731"/>
<evidence type="ECO:0000256" key="1">
    <source>
        <dbReference type="ARBA" id="ARBA00034078"/>
    </source>
</evidence>
<accession>A0A1I2JFE1</accession>
<dbReference type="GO" id="GO:0051537">
    <property type="term" value="F:2 iron, 2 sulfur cluster binding"/>
    <property type="evidence" value="ECO:0007669"/>
    <property type="project" value="InterPro"/>
</dbReference>
<gene>
    <name evidence="4" type="ORF">SAMN04488120_10731</name>
</gene>
<dbReference type="InterPro" id="IPR017938">
    <property type="entry name" value="Riboflavin_synthase-like_b-brl"/>
</dbReference>
<evidence type="ECO:0000259" key="2">
    <source>
        <dbReference type="PROSITE" id="PS51085"/>
    </source>
</evidence>
<evidence type="ECO:0000313" key="4">
    <source>
        <dbReference type="EMBL" id="SFF52818.1"/>
    </source>
</evidence>
<organism evidence="4 5">
    <name type="scientific">Fontimonas thermophila</name>
    <dbReference type="NCBI Taxonomy" id="1076937"/>
    <lineage>
        <taxon>Bacteria</taxon>
        <taxon>Pseudomonadati</taxon>
        <taxon>Pseudomonadota</taxon>
        <taxon>Gammaproteobacteria</taxon>
        <taxon>Nevskiales</taxon>
        <taxon>Nevskiaceae</taxon>
        <taxon>Fontimonas</taxon>
    </lineage>
</organism>
<dbReference type="InterPro" id="IPR012675">
    <property type="entry name" value="Beta-grasp_dom_sf"/>
</dbReference>
<dbReference type="EMBL" id="FOOC01000007">
    <property type="protein sequence ID" value="SFF52818.1"/>
    <property type="molecule type" value="Genomic_DNA"/>
</dbReference>
<dbReference type="OrthoDB" id="9806195at2"/>
<dbReference type="InterPro" id="IPR050415">
    <property type="entry name" value="MRET"/>
</dbReference>
<evidence type="ECO:0000259" key="3">
    <source>
        <dbReference type="PROSITE" id="PS51384"/>
    </source>
</evidence>
<dbReference type="InterPro" id="IPR006058">
    <property type="entry name" value="2Fe2S_fd_BS"/>
</dbReference>
<dbReference type="AlphaFoldDB" id="A0A1I2JFE1"/>
<dbReference type="CDD" id="cd00207">
    <property type="entry name" value="fer2"/>
    <property type="match status" value="1"/>
</dbReference>
<dbReference type="SUPFAM" id="SSF54292">
    <property type="entry name" value="2Fe-2S ferredoxin-like"/>
    <property type="match status" value="1"/>
</dbReference>
<dbReference type="InterPro" id="IPR008333">
    <property type="entry name" value="Cbr1-like_FAD-bd_dom"/>
</dbReference>
<dbReference type="GO" id="GO:0016491">
    <property type="term" value="F:oxidoreductase activity"/>
    <property type="evidence" value="ECO:0007669"/>
    <property type="project" value="InterPro"/>
</dbReference>
<dbReference type="InterPro" id="IPR001041">
    <property type="entry name" value="2Fe-2S_ferredoxin-type"/>
</dbReference>
<protein>
    <submittedName>
        <fullName evidence="4">CDP-4-dehydro-6-deoxyglucose reductase</fullName>
    </submittedName>
</protein>
<dbReference type="SUPFAM" id="SSF63380">
    <property type="entry name" value="Riboflavin synthase domain-like"/>
    <property type="match status" value="1"/>
</dbReference>
<dbReference type="PROSITE" id="PS51085">
    <property type="entry name" value="2FE2S_FER_2"/>
    <property type="match status" value="1"/>
</dbReference>
<sequence length="340" mass="37910">MSHQVYLADRPQHFTVQPGETVLQAGLRHHLALPFGCQSGGCASCRVRLTQGEVEYPFPPPALSDAEIQAGYILMCLARPKTDLIIALHQPPMLDALRPRQLPCRVQHRRWLAHDVLGLSLKLPRGADFRWLPGQYLDILLDDGRRRSFSIANAPGGELLELHVRVTPGGRFAHWAAHEMPQRAILRFEGPLGAFYLREDSARPILMVAGGTGIAPIHAMLEDVLGRSGFTRPLHLFWGARTQRDLYLHERLLHWAAAHAHFDYTPVLSEADAPWPGEKGLVHEAVLRRHPDLHGFEAYLSGPPAMVRAGKSALLAAGLDADHLFYDSFDYAFETWPTLG</sequence>
<dbReference type="Pfam" id="PF00175">
    <property type="entry name" value="NAD_binding_1"/>
    <property type="match status" value="1"/>
</dbReference>
<dbReference type="RefSeq" id="WP_091533727.1">
    <property type="nucleotide sequence ID" value="NZ_FOOC01000007.1"/>
</dbReference>
<feature type="domain" description="2Fe-2S ferredoxin-type" evidence="2">
    <location>
        <begin position="3"/>
        <end position="92"/>
    </location>
</feature>
<dbReference type="Pfam" id="PF00970">
    <property type="entry name" value="FAD_binding_6"/>
    <property type="match status" value="1"/>
</dbReference>
<dbReference type="SUPFAM" id="SSF52343">
    <property type="entry name" value="Ferredoxin reductase-like, C-terminal NADP-linked domain"/>
    <property type="match status" value="1"/>
</dbReference>
<dbReference type="Proteomes" id="UP000199771">
    <property type="component" value="Unassembled WGS sequence"/>
</dbReference>
<name>A0A1I2JFE1_9GAMM</name>
<dbReference type="Gene3D" id="3.10.20.30">
    <property type="match status" value="1"/>
</dbReference>
<dbReference type="InterPro" id="IPR039261">
    <property type="entry name" value="FNR_nucleotide-bd"/>
</dbReference>
<dbReference type="InterPro" id="IPR036010">
    <property type="entry name" value="2Fe-2S_ferredoxin-like_sf"/>
</dbReference>
<keyword evidence="5" id="KW-1185">Reference proteome</keyword>
<dbReference type="CDD" id="cd06189">
    <property type="entry name" value="flavin_oxioreductase"/>
    <property type="match status" value="1"/>
</dbReference>
<dbReference type="Pfam" id="PF00111">
    <property type="entry name" value="Fer2"/>
    <property type="match status" value="1"/>
</dbReference>
<reference evidence="4 5" key="1">
    <citation type="submission" date="2016-10" db="EMBL/GenBank/DDBJ databases">
        <authorList>
            <person name="de Groot N.N."/>
        </authorList>
    </citation>
    <scope>NUCLEOTIDE SEQUENCE [LARGE SCALE GENOMIC DNA]</scope>
    <source>
        <strain evidence="4 5">DSM 23609</strain>
    </source>
</reference>
<dbReference type="Gene3D" id="2.40.30.10">
    <property type="entry name" value="Translation factors"/>
    <property type="match status" value="1"/>
</dbReference>
<evidence type="ECO:0000313" key="5">
    <source>
        <dbReference type="Proteomes" id="UP000199771"/>
    </source>
</evidence>
<dbReference type="InterPro" id="IPR001709">
    <property type="entry name" value="Flavoprot_Pyr_Nucl_cyt_Rdtase"/>
</dbReference>
<dbReference type="PROSITE" id="PS51384">
    <property type="entry name" value="FAD_FR"/>
    <property type="match status" value="1"/>
</dbReference>
<dbReference type="InterPro" id="IPR001433">
    <property type="entry name" value="OxRdtase_FAD/NAD-bd"/>
</dbReference>
<proteinExistence type="predicted"/>
<dbReference type="InterPro" id="IPR017927">
    <property type="entry name" value="FAD-bd_FR_type"/>
</dbReference>